<organism evidence="2 3">
    <name type="scientific">Paenibacillus illinoisensis</name>
    <dbReference type="NCBI Taxonomy" id="59845"/>
    <lineage>
        <taxon>Bacteria</taxon>
        <taxon>Bacillati</taxon>
        <taxon>Bacillota</taxon>
        <taxon>Bacilli</taxon>
        <taxon>Bacillales</taxon>
        <taxon>Paenibacillaceae</taxon>
        <taxon>Paenibacillus</taxon>
    </lineage>
</organism>
<gene>
    <name evidence="2" type="ORF">PIL02S_03318</name>
</gene>
<evidence type="ECO:0000313" key="3">
    <source>
        <dbReference type="Proteomes" id="UP000247459"/>
    </source>
</evidence>
<dbReference type="EMBL" id="PRLG01000020">
    <property type="protein sequence ID" value="PYY28172.1"/>
    <property type="molecule type" value="Genomic_DNA"/>
</dbReference>
<name>A0A2W0CDK4_9BACL</name>
<dbReference type="GO" id="GO:0016791">
    <property type="term" value="F:phosphatase activity"/>
    <property type="evidence" value="ECO:0007669"/>
    <property type="project" value="TreeGrafter"/>
</dbReference>
<reference evidence="2 3" key="1">
    <citation type="submission" date="2018-01" db="EMBL/GenBank/DDBJ databases">
        <title>Genome sequence of the PGP bacterium Paenibacillus illinoisensis E3.</title>
        <authorList>
            <person name="Rolli E."/>
            <person name="Marasco R."/>
            <person name="Bessem C."/>
            <person name="Michoud G."/>
            <person name="Gaiarsa S."/>
            <person name="Borin S."/>
            <person name="Daffonchio D."/>
        </authorList>
    </citation>
    <scope>NUCLEOTIDE SEQUENCE [LARGE SCALE GENOMIC DNA]</scope>
    <source>
        <strain evidence="2 3">E3</strain>
    </source>
</reference>
<dbReference type="SUPFAM" id="SSF56300">
    <property type="entry name" value="Metallo-dependent phosphatases"/>
    <property type="match status" value="1"/>
</dbReference>
<dbReference type="GO" id="GO:0110154">
    <property type="term" value="P:RNA decapping"/>
    <property type="evidence" value="ECO:0007669"/>
    <property type="project" value="TreeGrafter"/>
</dbReference>
<dbReference type="Gene3D" id="3.60.21.10">
    <property type="match status" value="1"/>
</dbReference>
<dbReference type="Pfam" id="PF00149">
    <property type="entry name" value="Metallophos"/>
    <property type="match status" value="1"/>
</dbReference>
<comment type="caution">
    <text evidence="2">The sequence shown here is derived from an EMBL/GenBank/DDBJ whole genome shotgun (WGS) entry which is preliminary data.</text>
</comment>
<proteinExistence type="predicted"/>
<accession>A0A2W0CDK4</accession>
<dbReference type="Proteomes" id="UP000247459">
    <property type="component" value="Unassembled WGS sequence"/>
</dbReference>
<dbReference type="GO" id="GO:0005737">
    <property type="term" value="C:cytoplasm"/>
    <property type="evidence" value="ECO:0007669"/>
    <property type="project" value="TreeGrafter"/>
</dbReference>
<dbReference type="EC" id="3.6.1.41" evidence="2"/>
<dbReference type="AlphaFoldDB" id="A0A2W0CDK4"/>
<dbReference type="GO" id="GO:0008803">
    <property type="term" value="F:bis(5'-nucleosyl)-tetraphosphatase (symmetrical) activity"/>
    <property type="evidence" value="ECO:0007669"/>
    <property type="project" value="UniProtKB-EC"/>
</dbReference>
<evidence type="ECO:0000313" key="2">
    <source>
        <dbReference type="EMBL" id="PYY28172.1"/>
    </source>
</evidence>
<sequence>MILKKANYDSSTDQLILLGDYVDRGLKGKQVVEQVISLKDKGAIVLKGNHDDMMVSALTHDKEEYDAQWLNNGGFTTLISYIGGDYFEEGFDWDKYIEVKEYIRKHYQHHIDFLDSLPLYYEDDHHIYVHAGINPMLSNWKNTTEDDFIWIREPFFRNLTGLDMKVIFGHTPAAHIHDSSDIWFDPKGDKIGIDGACAYGRQLNLLEITEENQYIQHSVQKGEKYED</sequence>
<dbReference type="InterPro" id="IPR050126">
    <property type="entry name" value="Ap4A_hydrolase"/>
</dbReference>
<dbReference type="PANTHER" id="PTHR42850">
    <property type="entry name" value="METALLOPHOSPHOESTERASE"/>
    <property type="match status" value="1"/>
</dbReference>
<feature type="domain" description="Calcineurin-like phosphoesterase" evidence="1">
    <location>
        <begin position="3"/>
        <end position="180"/>
    </location>
</feature>
<dbReference type="PANTHER" id="PTHR42850:SF4">
    <property type="entry name" value="ZINC-DEPENDENT ENDOPOLYPHOSPHATASE"/>
    <property type="match status" value="1"/>
</dbReference>
<protein>
    <submittedName>
        <fullName evidence="2">Metallophosphoesterase</fullName>
        <ecNumber evidence="2">3.6.1.41</ecNumber>
    </submittedName>
</protein>
<dbReference type="InterPro" id="IPR029052">
    <property type="entry name" value="Metallo-depent_PP-like"/>
</dbReference>
<evidence type="ECO:0000259" key="1">
    <source>
        <dbReference type="Pfam" id="PF00149"/>
    </source>
</evidence>
<keyword evidence="2" id="KW-0378">Hydrolase</keyword>
<dbReference type="InterPro" id="IPR004843">
    <property type="entry name" value="Calcineurin-like_PHP"/>
</dbReference>